<keyword evidence="2" id="KW-1185">Reference proteome</keyword>
<proteinExistence type="predicted"/>
<evidence type="ECO:0000313" key="2">
    <source>
        <dbReference type="Proteomes" id="UP000324897"/>
    </source>
</evidence>
<name>A0A5J9V999_9POAL</name>
<protein>
    <submittedName>
        <fullName evidence="1">Uncharacterized protein</fullName>
    </submittedName>
</protein>
<dbReference type="PANTHER" id="PTHR36140:SF3">
    <property type="entry name" value="F-BOX DOMAIN-CONTAINING PROTEIN"/>
    <property type="match status" value="1"/>
</dbReference>
<reference evidence="1 2" key="1">
    <citation type="journal article" date="2019" name="Sci. Rep.">
        <title>A high-quality genome of Eragrostis curvula grass provides insights into Poaceae evolution and supports new strategies to enhance forage quality.</title>
        <authorList>
            <person name="Carballo J."/>
            <person name="Santos B.A.C.M."/>
            <person name="Zappacosta D."/>
            <person name="Garbus I."/>
            <person name="Selva J.P."/>
            <person name="Gallo C.A."/>
            <person name="Diaz A."/>
            <person name="Albertini E."/>
            <person name="Caccamo M."/>
            <person name="Echenique V."/>
        </authorList>
    </citation>
    <scope>NUCLEOTIDE SEQUENCE [LARGE SCALE GENOMIC DNA]</scope>
    <source>
        <strain evidence="2">cv. Victoria</strain>
        <tissue evidence="1">Leaf</tissue>
    </source>
</reference>
<organism evidence="1 2">
    <name type="scientific">Eragrostis curvula</name>
    <name type="common">weeping love grass</name>
    <dbReference type="NCBI Taxonomy" id="38414"/>
    <lineage>
        <taxon>Eukaryota</taxon>
        <taxon>Viridiplantae</taxon>
        <taxon>Streptophyta</taxon>
        <taxon>Embryophyta</taxon>
        <taxon>Tracheophyta</taxon>
        <taxon>Spermatophyta</taxon>
        <taxon>Magnoliopsida</taxon>
        <taxon>Liliopsida</taxon>
        <taxon>Poales</taxon>
        <taxon>Poaceae</taxon>
        <taxon>PACMAD clade</taxon>
        <taxon>Chloridoideae</taxon>
        <taxon>Eragrostideae</taxon>
        <taxon>Eragrostidinae</taxon>
        <taxon>Eragrostis</taxon>
    </lineage>
</organism>
<dbReference type="Proteomes" id="UP000324897">
    <property type="component" value="Chromosome 1"/>
</dbReference>
<dbReference type="AlphaFoldDB" id="A0A5J9V999"/>
<feature type="non-terminal residue" evidence="1">
    <location>
        <position position="1"/>
    </location>
</feature>
<evidence type="ECO:0000313" key="1">
    <source>
        <dbReference type="EMBL" id="TVU31470.1"/>
    </source>
</evidence>
<dbReference type="PANTHER" id="PTHR36140">
    <property type="entry name" value="F-BOX DOMAIN-CONTAINING PROTEIN-RELATED"/>
    <property type="match status" value="1"/>
</dbReference>
<sequence length="180" mass="19809">MWDFPSATVLKDDPTADHKGPPAAFVAERAHGRLDDGLFNSSFLVAFRNRLLVVELRHKNGKDSLGEYACTVLTADDNNADQSCSSSSWYRLIIMYRRQTFAACRTYSSEDGAWGPEAKVSVPSVITANQMTAMTGTGAAVGNTEYWHTKNQVFVLRLDTVRHTSWTCPGPGTIPSETQC</sequence>
<accession>A0A5J9V999</accession>
<comment type="caution">
    <text evidence="1">The sequence shown here is derived from an EMBL/GenBank/DDBJ whole genome shotgun (WGS) entry which is preliminary data.</text>
</comment>
<dbReference type="OrthoDB" id="10693464at2759"/>
<dbReference type="Gramene" id="TVU31470">
    <property type="protein sequence ID" value="TVU31470"/>
    <property type="gene ID" value="EJB05_23155"/>
</dbReference>
<dbReference type="EMBL" id="RWGY01000011">
    <property type="protein sequence ID" value="TVU31470.1"/>
    <property type="molecule type" value="Genomic_DNA"/>
</dbReference>
<gene>
    <name evidence="1" type="ORF">EJB05_23155</name>
</gene>